<protein>
    <submittedName>
        <fullName evidence="1">Uncharacterized protein</fullName>
    </submittedName>
</protein>
<keyword evidence="2" id="KW-1185">Reference proteome</keyword>
<accession>A0A2P5ANQ2</accession>
<feature type="non-terminal residue" evidence="1">
    <location>
        <position position="1"/>
    </location>
</feature>
<sequence length="157" mass="17688">REARRCDNAIATCCESENRIASVHPFSRHEQIPNSTANSASKAVELWTCLAARKRILLRLSLATRATIVVTALKATPTHTRIGLGLEFNTPLSWYGKIPPESEIGVGATGIRRNWPAASLAWRKRDTRSAFVPEWKPLFRAFQTQHRRKEDELLSLV</sequence>
<dbReference type="EMBL" id="JXTB01000504">
    <property type="protein sequence ID" value="PON38150.1"/>
    <property type="molecule type" value="Genomic_DNA"/>
</dbReference>
<dbReference type="Proteomes" id="UP000237105">
    <property type="component" value="Unassembled WGS sequence"/>
</dbReference>
<proteinExistence type="predicted"/>
<dbReference type="AlphaFoldDB" id="A0A2P5ANQ2"/>
<evidence type="ECO:0000313" key="2">
    <source>
        <dbReference type="Proteomes" id="UP000237105"/>
    </source>
</evidence>
<gene>
    <name evidence="1" type="ORF">PanWU01x14_314430</name>
</gene>
<evidence type="ECO:0000313" key="1">
    <source>
        <dbReference type="EMBL" id="PON38150.1"/>
    </source>
</evidence>
<reference evidence="2" key="1">
    <citation type="submission" date="2016-06" db="EMBL/GenBank/DDBJ databases">
        <title>Parallel loss of symbiosis genes in relatives of nitrogen-fixing non-legume Parasponia.</title>
        <authorList>
            <person name="Van Velzen R."/>
            <person name="Holmer R."/>
            <person name="Bu F."/>
            <person name="Rutten L."/>
            <person name="Van Zeijl A."/>
            <person name="Liu W."/>
            <person name="Santuari L."/>
            <person name="Cao Q."/>
            <person name="Sharma T."/>
            <person name="Shen D."/>
            <person name="Roswanjaya Y."/>
            <person name="Wardhani T."/>
            <person name="Kalhor M.S."/>
            <person name="Jansen J."/>
            <person name="Van den Hoogen J."/>
            <person name="Gungor B."/>
            <person name="Hartog M."/>
            <person name="Hontelez J."/>
            <person name="Verver J."/>
            <person name="Yang W.-C."/>
            <person name="Schijlen E."/>
            <person name="Repin R."/>
            <person name="Schilthuizen M."/>
            <person name="Schranz E."/>
            <person name="Heidstra R."/>
            <person name="Miyata K."/>
            <person name="Fedorova E."/>
            <person name="Kohlen W."/>
            <person name="Bisseling T."/>
            <person name="Smit S."/>
            <person name="Geurts R."/>
        </authorList>
    </citation>
    <scope>NUCLEOTIDE SEQUENCE [LARGE SCALE GENOMIC DNA]</scope>
    <source>
        <strain evidence="2">cv. WU1-14</strain>
    </source>
</reference>
<organism evidence="1 2">
    <name type="scientific">Parasponia andersonii</name>
    <name type="common">Sponia andersonii</name>
    <dbReference type="NCBI Taxonomy" id="3476"/>
    <lineage>
        <taxon>Eukaryota</taxon>
        <taxon>Viridiplantae</taxon>
        <taxon>Streptophyta</taxon>
        <taxon>Embryophyta</taxon>
        <taxon>Tracheophyta</taxon>
        <taxon>Spermatophyta</taxon>
        <taxon>Magnoliopsida</taxon>
        <taxon>eudicotyledons</taxon>
        <taxon>Gunneridae</taxon>
        <taxon>Pentapetalae</taxon>
        <taxon>rosids</taxon>
        <taxon>fabids</taxon>
        <taxon>Rosales</taxon>
        <taxon>Cannabaceae</taxon>
        <taxon>Parasponia</taxon>
    </lineage>
</organism>
<comment type="caution">
    <text evidence="1">The sequence shown here is derived from an EMBL/GenBank/DDBJ whole genome shotgun (WGS) entry which is preliminary data.</text>
</comment>
<name>A0A2P5ANQ2_PARAD</name>